<gene>
    <name evidence="7" type="ORF">QJS35_10230</name>
</gene>
<reference evidence="7 8" key="1">
    <citation type="journal article" date="2023" name="Genome Announc.">
        <title>Pan-Genome Analyses of the Genus Cohnella and Proposal of the Novel Species Cohnella silvisoli sp. nov., Isolated from Forest Soil.</title>
        <authorList>
            <person name="Wang C."/>
            <person name="Mao L."/>
            <person name="Bao G."/>
            <person name="Zhu H."/>
        </authorList>
    </citation>
    <scope>NUCLEOTIDE SEQUENCE [LARGE SCALE GENOMIC DNA]</scope>
    <source>
        <strain evidence="7 8">NL03-T5-1</strain>
    </source>
</reference>
<dbReference type="PROSITE" id="PS01124">
    <property type="entry name" value="HTH_ARAC_FAMILY_2"/>
    <property type="match status" value="1"/>
</dbReference>
<evidence type="ECO:0000256" key="3">
    <source>
        <dbReference type="ARBA" id="ARBA00023163"/>
    </source>
</evidence>
<dbReference type="SMART" id="SM00448">
    <property type="entry name" value="REC"/>
    <property type="match status" value="1"/>
</dbReference>
<dbReference type="InterPro" id="IPR018060">
    <property type="entry name" value="HTH_AraC"/>
</dbReference>
<keyword evidence="1" id="KW-0805">Transcription regulation</keyword>
<dbReference type="InterPro" id="IPR011006">
    <property type="entry name" value="CheY-like_superfamily"/>
</dbReference>
<dbReference type="InterPro" id="IPR009057">
    <property type="entry name" value="Homeodomain-like_sf"/>
</dbReference>
<evidence type="ECO:0000313" key="8">
    <source>
        <dbReference type="Proteomes" id="UP001493487"/>
    </source>
</evidence>
<keyword evidence="8" id="KW-1185">Reference proteome</keyword>
<comment type="caution">
    <text evidence="7">The sequence shown here is derived from an EMBL/GenBank/DDBJ whole genome shotgun (WGS) entry which is preliminary data.</text>
</comment>
<dbReference type="Gene3D" id="3.40.50.2300">
    <property type="match status" value="1"/>
</dbReference>
<dbReference type="PANTHER" id="PTHR43280">
    <property type="entry name" value="ARAC-FAMILY TRANSCRIPTIONAL REGULATOR"/>
    <property type="match status" value="1"/>
</dbReference>
<dbReference type="RefSeq" id="WP_232185487.1">
    <property type="nucleotide sequence ID" value="NZ_JAIOAP010000005.1"/>
</dbReference>
<keyword evidence="2" id="KW-0238">DNA-binding</keyword>
<proteinExistence type="predicted"/>
<evidence type="ECO:0000256" key="2">
    <source>
        <dbReference type="ARBA" id="ARBA00023125"/>
    </source>
</evidence>
<dbReference type="Pfam" id="PF12833">
    <property type="entry name" value="HTH_18"/>
    <property type="match status" value="1"/>
</dbReference>
<accession>A0ABV1KRQ4</accession>
<dbReference type="InterPro" id="IPR001789">
    <property type="entry name" value="Sig_transdc_resp-reg_receiver"/>
</dbReference>
<dbReference type="CDD" id="cd17536">
    <property type="entry name" value="REC_YesN-like"/>
    <property type="match status" value="1"/>
</dbReference>
<keyword evidence="4" id="KW-0597">Phosphoprotein</keyword>
<feature type="domain" description="Response regulatory" evidence="6">
    <location>
        <begin position="2"/>
        <end position="123"/>
    </location>
</feature>
<dbReference type="Gene3D" id="1.10.10.60">
    <property type="entry name" value="Homeodomain-like"/>
    <property type="match status" value="2"/>
</dbReference>
<dbReference type="PANTHER" id="PTHR43280:SF28">
    <property type="entry name" value="HTH-TYPE TRANSCRIPTIONAL ACTIVATOR RHAS"/>
    <property type="match status" value="1"/>
</dbReference>
<sequence>MNIIVVDDEPFFIEQLKKKLAMLSEELQTELIVTSECYNGKEALEAIARETPDAVFTDIRMTAMNGIELAKAIRERHPDLPIVILSAYPSFEYLREAMRFNVTDYLVKPIDAPALQEIVEKLVANAENRSYLKAQKTLLTILVSPTLPSEAEQTARVRLPYPFYRAFFINNIESVHEYPVLAPSSDEDDKRLIYELGQILSGGELSWIFPLDDGRSRLLVLGLNDNGENKLPALFDALSKHYSRGGAGPSVVYSAAFPDILRLNKLVTALRTCLSERLVIGKALYLTASDTEPDRHASVPDTDIEKSKLDRLLTARDYGGAIELIRSLFRIWEKYDCPTAVLGMQLRDIVHRIENQEKKPTKLGFRNWEARIEEQLQTARSFPELAEGFIAMLSQMFEQETTGNWSQDLSQLFARIEAYIASHIGQPLSLPLLTEQFHISKTLLCNLFRDYSGKSFVEYVTALRMHKAQELMIHYPRMRNKEIAEMIGYFDQNYFSRVFTSVIGMSPSEFRARSGSETL</sequence>
<protein>
    <submittedName>
        <fullName evidence="7">Response regulator</fullName>
    </submittedName>
</protein>
<name>A0ABV1KRQ4_9BACL</name>
<feature type="modified residue" description="4-aspartylphosphate" evidence="4">
    <location>
        <position position="58"/>
    </location>
</feature>
<evidence type="ECO:0000256" key="4">
    <source>
        <dbReference type="PROSITE-ProRule" id="PRU00169"/>
    </source>
</evidence>
<evidence type="ECO:0000259" key="5">
    <source>
        <dbReference type="PROSITE" id="PS01124"/>
    </source>
</evidence>
<dbReference type="Proteomes" id="UP001493487">
    <property type="component" value="Unassembled WGS sequence"/>
</dbReference>
<dbReference type="Pfam" id="PF00072">
    <property type="entry name" value="Response_reg"/>
    <property type="match status" value="1"/>
</dbReference>
<dbReference type="EMBL" id="JASKHM010000005">
    <property type="protein sequence ID" value="MEQ4482773.1"/>
    <property type="molecule type" value="Genomic_DNA"/>
</dbReference>
<dbReference type="SMART" id="SM00342">
    <property type="entry name" value="HTH_ARAC"/>
    <property type="match status" value="1"/>
</dbReference>
<keyword evidence="3" id="KW-0804">Transcription</keyword>
<dbReference type="SUPFAM" id="SSF52172">
    <property type="entry name" value="CheY-like"/>
    <property type="match status" value="1"/>
</dbReference>
<evidence type="ECO:0000256" key="1">
    <source>
        <dbReference type="ARBA" id="ARBA00023015"/>
    </source>
</evidence>
<evidence type="ECO:0000313" key="7">
    <source>
        <dbReference type="EMBL" id="MEQ4482773.1"/>
    </source>
</evidence>
<dbReference type="SUPFAM" id="SSF46689">
    <property type="entry name" value="Homeodomain-like"/>
    <property type="match status" value="1"/>
</dbReference>
<evidence type="ECO:0000259" key="6">
    <source>
        <dbReference type="PROSITE" id="PS50110"/>
    </source>
</evidence>
<dbReference type="PROSITE" id="PS50110">
    <property type="entry name" value="RESPONSE_REGULATORY"/>
    <property type="match status" value="1"/>
</dbReference>
<feature type="domain" description="HTH araC/xylS-type" evidence="5">
    <location>
        <begin position="414"/>
        <end position="513"/>
    </location>
</feature>
<organism evidence="7 8">
    <name type="scientific">Cohnella silvisoli</name>
    <dbReference type="NCBI Taxonomy" id="2873699"/>
    <lineage>
        <taxon>Bacteria</taxon>
        <taxon>Bacillati</taxon>
        <taxon>Bacillota</taxon>
        <taxon>Bacilli</taxon>
        <taxon>Bacillales</taxon>
        <taxon>Paenibacillaceae</taxon>
        <taxon>Cohnella</taxon>
    </lineage>
</organism>